<sequence length="73" mass="8471">MLYMFLTRRGAAQQHWLREVGVWPTQQWGYDGDPDSDCGGVDRAGLLNDLPCNWKLPFFCEQQLWDVPETSPQ</sequence>
<evidence type="ECO:0000313" key="2">
    <source>
        <dbReference type="Proteomes" id="UP001159363"/>
    </source>
</evidence>
<dbReference type="InterPro" id="IPR016187">
    <property type="entry name" value="CTDL_fold"/>
</dbReference>
<dbReference type="SUPFAM" id="SSF56436">
    <property type="entry name" value="C-type lectin-like"/>
    <property type="match status" value="1"/>
</dbReference>
<proteinExistence type="predicted"/>
<evidence type="ECO:0008006" key="3">
    <source>
        <dbReference type="Google" id="ProtNLM"/>
    </source>
</evidence>
<reference evidence="1 2" key="1">
    <citation type="submission" date="2023-02" db="EMBL/GenBank/DDBJ databases">
        <title>LHISI_Scaffold_Assembly.</title>
        <authorList>
            <person name="Stuart O.P."/>
            <person name="Cleave R."/>
            <person name="Magrath M.J.L."/>
            <person name="Mikheyev A.S."/>
        </authorList>
    </citation>
    <scope>NUCLEOTIDE SEQUENCE [LARGE SCALE GENOMIC DNA]</scope>
    <source>
        <strain evidence="1">Daus_M_001</strain>
        <tissue evidence="1">Leg muscle</tissue>
    </source>
</reference>
<dbReference type="Proteomes" id="UP001159363">
    <property type="component" value="Chromosome 2"/>
</dbReference>
<protein>
    <recommendedName>
        <fullName evidence="3">C-type lectin domain-containing protein</fullName>
    </recommendedName>
</protein>
<name>A0ABQ9I4P3_9NEOP</name>
<keyword evidence="2" id="KW-1185">Reference proteome</keyword>
<comment type="caution">
    <text evidence="1">The sequence shown here is derived from an EMBL/GenBank/DDBJ whole genome shotgun (WGS) entry which is preliminary data.</text>
</comment>
<organism evidence="1 2">
    <name type="scientific">Dryococelus australis</name>
    <dbReference type="NCBI Taxonomy" id="614101"/>
    <lineage>
        <taxon>Eukaryota</taxon>
        <taxon>Metazoa</taxon>
        <taxon>Ecdysozoa</taxon>
        <taxon>Arthropoda</taxon>
        <taxon>Hexapoda</taxon>
        <taxon>Insecta</taxon>
        <taxon>Pterygota</taxon>
        <taxon>Neoptera</taxon>
        <taxon>Polyneoptera</taxon>
        <taxon>Phasmatodea</taxon>
        <taxon>Verophasmatodea</taxon>
        <taxon>Anareolatae</taxon>
        <taxon>Phasmatidae</taxon>
        <taxon>Eurycanthinae</taxon>
        <taxon>Dryococelus</taxon>
    </lineage>
</organism>
<gene>
    <name evidence="1" type="ORF">PR048_004129</name>
</gene>
<dbReference type="EMBL" id="JARBHB010000002">
    <property type="protein sequence ID" value="KAJ8891601.1"/>
    <property type="molecule type" value="Genomic_DNA"/>
</dbReference>
<evidence type="ECO:0000313" key="1">
    <source>
        <dbReference type="EMBL" id="KAJ8891601.1"/>
    </source>
</evidence>
<accession>A0ABQ9I4P3</accession>